<name>A0A812ER98_ACAPH</name>
<evidence type="ECO:0000259" key="4">
    <source>
        <dbReference type="Pfam" id="PF04424"/>
    </source>
</evidence>
<evidence type="ECO:0000256" key="1">
    <source>
        <dbReference type="ARBA" id="ARBA00006616"/>
    </source>
</evidence>
<dbReference type="GO" id="GO:0006508">
    <property type="term" value="P:proteolysis"/>
    <property type="evidence" value="ECO:0007669"/>
    <property type="project" value="UniProtKB-KW"/>
</dbReference>
<keyword evidence="2" id="KW-0788">Thiol protease</keyword>
<dbReference type="GO" id="GO:0004843">
    <property type="term" value="F:cysteine-type deubiquitinase activity"/>
    <property type="evidence" value="ECO:0007669"/>
    <property type="project" value="UniProtKB-UniRule"/>
</dbReference>
<keyword evidence="2 5" id="KW-0378">Hydrolase</keyword>
<feature type="region of interest" description="Disordered" evidence="3">
    <location>
        <begin position="1"/>
        <end position="69"/>
    </location>
</feature>
<keyword evidence="2" id="KW-0645">Protease</keyword>
<gene>
    <name evidence="5" type="ORF">SPHA_78985</name>
</gene>
<dbReference type="Pfam" id="PF04424">
    <property type="entry name" value="MINDY_DUB"/>
    <property type="match status" value="1"/>
</dbReference>
<comment type="similarity">
    <text evidence="1 2">Belongs to the MINDY deubiquitinase family. FAM63 subfamily.</text>
</comment>
<dbReference type="AlphaFoldDB" id="A0A812ER98"/>
<dbReference type="GO" id="GO:0036435">
    <property type="term" value="F:K48-linked polyubiquitin modification-dependent protein binding"/>
    <property type="evidence" value="ECO:0007669"/>
    <property type="project" value="UniProtKB-UniRule"/>
</dbReference>
<dbReference type="InterPro" id="IPR007518">
    <property type="entry name" value="MINDY"/>
</dbReference>
<evidence type="ECO:0000256" key="2">
    <source>
        <dbReference type="RuleBase" id="RU367139"/>
    </source>
</evidence>
<dbReference type="GO" id="GO:0005829">
    <property type="term" value="C:cytosol"/>
    <property type="evidence" value="ECO:0007669"/>
    <property type="project" value="TreeGrafter"/>
</dbReference>
<dbReference type="GO" id="GO:1990380">
    <property type="term" value="F:K48-linked deubiquitinase activity"/>
    <property type="evidence" value="ECO:0007669"/>
    <property type="project" value="UniProtKB-UniRule"/>
</dbReference>
<evidence type="ECO:0000313" key="5">
    <source>
        <dbReference type="EMBL" id="CAE1329468.1"/>
    </source>
</evidence>
<dbReference type="Proteomes" id="UP000597762">
    <property type="component" value="Unassembled WGS sequence"/>
</dbReference>
<dbReference type="GO" id="GO:0140934">
    <property type="term" value="F:histone deubiquitinase activity"/>
    <property type="evidence" value="ECO:0007669"/>
    <property type="project" value="UniProtKB-UniRule"/>
</dbReference>
<dbReference type="GO" id="GO:0071108">
    <property type="term" value="P:protein K48-linked deubiquitination"/>
    <property type="evidence" value="ECO:0007669"/>
    <property type="project" value="TreeGrafter"/>
</dbReference>
<proteinExistence type="inferred from homology"/>
<dbReference type="OrthoDB" id="10261212at2759"/>
<sequence length="374" mass="41731">MLSKGHSELTNLSSARSEVPKKSEQDAVVRTAATLSLGDTIRDTDEHSSKRSDSDSQDVTPSDSLSIPSDRDLECVDIASLGAADNDTGAASLKVTKDGASSSSSSSVLSIYHLKWIHFKSKKVPVITQNENGPCPLLAIMNVLLLQGRVTLESGLELITSEQLMDHLDECILENVPKTASEDVQLNYQQNMQDGMAVIHKLQTGLDVNVRFTGVQHFEYTTECIIFDLLGISLYHGWLVDPQSHDIVSAIGMCSYNQLVEKIIVQKTSEDIKLFTEATIAENFLEKTASQLTYHGLCELSTTVKEGELCVFFRNNHFSTLYRHKVNEFFLLFLIMIKTRKDKNVMFSHYFIHARGRLELHCVTFTLHAVSQDI</sequence>
<keyword evidence="6" id="KW-1185">Reference proteome</keyword>
<dbReference type="GO" id="GO:0016807">
    <property type="term" value="F:cysteine-type carboxypeptidase activity"/>
    <property type="evidence" value="ECO:0007669"/>
    <property type="project" value="TreeGrafter"/>
</dbReference>
<dbReference type="GO" id="GO:0071944">
    <property type="term" value="C:cell periphery"/>
    <property type="evidence" value="ECO:0007669"/>
    <property type="project" value="TreeGrafter"/>
</dbReference>
<feature type="compositionally biased region" description="Basic and acidic residues" evidence="3">
    <location>
        <begin position="40"/>
        <end position="54"/>
    </location>
</feature>
<comment type="caution">
    <text evidence="5">The sequence shown here is derived from an EMBL/GenBank/DDBJ whole genome shotgun (WGS) entry which is preliminary data.</text>
</comment>
<dbReference type="PANTHER" id="PTHR18063">
    <property type="entry name" value="NF-E2 INDUCIBLE PROTEIN"/>
    <property type="match status" value="1"/>
</dbReference>
<reference evidence="5" key="1">
    <citation type="submission" date="2021-01" db="EMBL/GenBank/DDBJ databases">
        <authorList>
            <person name="Li R."/>
            <person name="Bekaert M."/>
        </authorList>
    </citation>
    <scope>NUCLEOTIDE SEQUENCE</scope>
    <source>
        <strain evidence="5">Farmed</strain>
    </source>
</reference>
<organism evidence="5 6">
    <name type="scientific">Acanthosepion pharaonis</name>
    <name type="common">Pharaoh cuttlefish</name>
    <name type="synonym">Sepia pharaonis</name>
    <dbReference type="NCBI Taxonomy" id="158019"/>
    <lineage>
        <taxon>Eukaryota</taxon>
        <taxon>Metazoa</taxon>
        <taxon>Spiralia</taxon>
        <taxon>Lophotrochozoa</taxon>
        <taxon>Mollusca</taxon>
        <taxon>Cephalopoda</taxon>
        <taxon>Coleoidea</taxon>
        <taxon>Decapodiformes</taxon>
        <taxon>Sepiida</taxon>
        <taxon>Sepiina</taxon>
        <taxon>Sepiidae</taxon>
        <taxon>Acanthosepion</taxon>
    </lineage>
</organism>
<feature type="compositionally biased region" description="Polar residues" evidence="3">
    <location>
        <begin position="57"/>
        <end position="67"/>
    </location>
</feature>
<comment type="function">
    <text evidence="2">Hydrolase that can specifically remove 'Lys-48'-linked conjugated ubiquitin from proteins. Has exodeubiquitinase activity and has a preference for long polyubiquitin chains. May play a regulatory role at the level of protein turnover.</text>
</comment>
<evidence type="ECO:0000313" key="6">
    <source>
        <dbReference type="Proteomes" id="UP000597762"/>
    </source>
</evidence>
<feature type="compositionally biased region" description="Basic and acidic residues" evidence="3">
    <location>
        <begin position="18"/>
        <end position="27"/>
    </location>
</feature>
<protein>
    <recommendedName>
        <fullName evidence="2">Ubiquitin carboxyl-terminal hydrolase</fullName>
        <ecNumber evidence="2">3.4.19.12</ecNumber>
    </recommendedName>
</protein>
<comment type="catalytic activity">
    <reaction evidence="2">
        <text>Thiol-dependent hydrolysis of ester, thioester, amide, peptide and isopeptide bonds formed by the C-terminal Gly of ubiquitin (a 76-residue protein attached to proteins as an intracellular targeting signal).</text>
        <dbReference type="EC" id="3.4.19.12"/>
    </reaction>
</comment>
<evidence type="ECO:0000256" key="3">
    <source>
        <dbReference type="SAM" id="MobiDB-lite"/>
    </source>
</evidence>
<keyword evidence="2" id="KW-0833">Ubl conjugation pathway</keyword>
<dbReference type="PANTHER" id="PTHR18063:SF6">
    <property type="entry name" value="UBIQUITIN CARBOXYL-TERMINAL HYDROLASE"/>
    <property type="match status" value="1"/>
</dbReference>
<dbReference type="EMBL" id="CAHIKZ030005555">
    <property type="protein sequence ID" value="CAE1329468.1"/>
    <property type="molecule type" value="Genomic_DNA"/>
</dbReference>
<feature type="domain" description="MINDY deubiquitinase" evidence="4">
    <location>
        <begin position="111"/>
        <end position="332"/>
    </location>
</feature>
<dbReference type="EC" id="3.4.19.12" evidence="2"/>
<dbReference type="InterPro" id="IPR033979">
    <property type="entry name" value="MINDY_domain"/>
</dbReference>
<accession>A0A812ER98</accession>